<sequence length="413" mass="46788">MQAKHLKLLITYLLLLHYSFEGYTQNSKESTPTNKPPLTPVWIYKTAQPFFASPVIVNNLIFCGNLDSTMHAIDLITGKPIWKFHTQGEIRSIAALYGNQLAFVSGDGNVYALDQKTGRLLWKFKTQGERTYSLYSYADYYQSSPIFEKGILYFGSGDSYVYALDANNGTLKWKFKTGDVVHARPALHNNQLFIGSFDGYVYALDAIKGTLIWKFKSVGQQFFPKGEMQGNPTVFNDRIFIGSRDYNLYAINIKEGYGLWNRQFAKGWAMGTPVVKDSVLYVGTSDDMVLLALDPYTGRTKWQAAVKFNVFGAPAIADTSVFIGTLMGKLFGIDRRTGAILWTYETEAYKRNKARYFTENDVYRNDIQQIIRKGEDFITMYYDLGAFFSSPVITGNKLIISSTDGAIYCFNKE</sequence>
<evidence type="ECO:0000313" key="3">
    <source>
        <dbReference type="Proteomes" id="UP000077177"/>
    </source>
</evidence>
<name>A0A172TRR2_9BACT</name>
<dbReference type="STRING" id="1492898.SY85_02000"/>
<dbReference type="Gene3D" id="2.130.10.10">
    <property type="entry name" value="YVTN repeat-like/Quinoprotein amine dehydrogenase"/>
    <property type="match status" value="2"/>
</dbReference>
<evidence type="ECO:0000259" key="1">
    <source>
        <dbReference type="Pfam" id="PF13360"/>
    </source>
</evidence>
<dbReference type="RefSeq" id="WP_066401546.1">
    <property type="nucleotide sequence ID" value="NZ_CP011390.1"/>
</dbReference>
<dbReference type="SUPFAM" id="SSF50998">
    <property type="entry name" value="Quinoprotein alcohol dehydrogenase-like"/>
    <property type="match status" value="3"/>
</dbReference>
<keyword evidence="3" id="KW-1185">Reference proteome</keyword>
<gene>
    <name evidence="2" type="ORF">SY85_02000</name>
</gene>
<dbReference type="PANTHER" id="PTHR34512">
    <property type="entry name" value="CELL SURFACE PROTEIN"/>
    <property type="match status" value="1"/>
</dbReference>
<dbReference type="SMART" id="SM00564">
    <property type="entry name" value="PQQ"/>
    <property type="match status" value="7"/>
</dbReference>
<dbReference type="Pfam" id="PF13360">
    <property type="entry name" value="PQQ_2"/>
    <property type="match status" value="2"/>
</dbReference>
<feature type="domain" description="Pyrrolo-quinoline quinone repeat" evidence="1">
    <location>
        <begin position="198"/>
        <end position="352"/>
    </location>
</feature>
<dbReference type="EMBL" id="CP011390">
    <property type="protein sequence ID" value="ANE49453.1"/>
    <property type="molecule type" value="Genomic_DNA"/>
</dbReference>
<dbReference type="AlphaFoldDB" id="A0A172TRR2"/>
<reference evidence="3" key="1">
    <citation type="submission" date="2015-01" db="EMBL/GenBank/DDBJ databases">
        <title>Flavisolibacter sp./LCS9/ whole genome sequencing.</title>
        <authorList>
            <person name="Kim M.K."/>
            <person name="Srinivasan S."/>
            <person name="Lee J.-J."/>
        </authorList>
    </citation>
    <scope>NUCLEOTIDE SEQUENCE [LARGE SCALE GENOMIC DNA]</scope>
    <source>
        <strain evidence="3">LCS9</strain>
    </source>
</reference>
<dbReference type="InterPro" id="IPR015943">
    <property type="entry name" value="WD40/YVTN_repeat-like_dom_sf"/>
</dbReference>
<dbReference type="Proteomes" id="UP000077177">
    <property type="component" value="Chromosome"/>
</dbReference>
<reference evidence="2 3" key="2">
    <citation type="journal article" date="2016" name="Int. J. Syst. Evol. Microbiol.">
        <title>Flavisolibacter tropicus sp. nov., isolated from tropical soil.</title>
        <authorList>
            <person name="Lee J.J."/>
            <person name="Kang M.S."/>
            <person name="Kim G.S."/>
            <person name="Lee C.S."/>
            <person name="Lim S."/>
            <person name="Lee J."/>
            <person name="Roh S.H."/>
            <person name="Kang H."/>
            <person name="Ha J.M."/>
            <person name="Bae S."/>
            <person name="Jung H.Y."/>
            <person name="Kim M.K."/>
        </authorList>
    </citation>
    <scope>NUCLEOTIDE SEQUENCE [LARGE SCALE GENOMIC DNA]</scope>
    <source>
        <strain evidence="2 3">LCS9</strain>
    </source>
</reference>
<dbReference type="InterPro" id="IPR011047">
    <property type="entry name" value="Quinoprotein_ADH-like_sf"/>
</dbReference>
<dbReference type="KEGG" id="fla:SY85_02000"/>
<dbReference type="InterPro" id="IPR002372">
    <property type="entry name" value="PQQ_rpt_dom"/>
</dbReference>
<proteinExistence type="predicted"/>
<dbReference type="OrthoDB" id="7012117at2"/>
<evidence type="ECO:0000313" key="2">
    <source>
        <dbReference type="EMBL" id="ANE49453.1"/>
    </source>
</evidence>
<dbReference type="InterPro" id="IPR018391">
    <property type="entry name" value="PQQ_b-propeller_rpt"/>
</dbReference>
<protein>
    <recommendedName>
        <fullName evidence="1">Pyrrolo-quinoline quinone repeat domain-containing protein</fullName>
    </recommendedName>
</protein>
<dbReference type="PANTHER" id="PTHR34512:SF30">
    <property type="entry name" value="OUTER MEMBRANE PROTEIN ASSEMBLY FACTOR BAMB"/>
    <property type="match status" value="1"/>
</dbReference>
<feature type="domain" description="Pyrrolo-quinoline quinone repeat" evidence="1">
    <location>
        <begin position="46"/>
        <end position="175"/>
    </location>
</feature>
<organism evidence="2 3">
    <name type="scientific">Flavisolibacter tropicus</name>
    <dbReference type="NCBI Taxonomy" id="1492898"/>
    <lineage>
        <taxon>Bacteria</taxon>
        <taxon>Pseudomonadati</taxon>
        <taxon>Bacteroidota</taxon>
        <taxon>Chitinophagia</taxon>
        <taxon>Chitinophagales</taxon>
        <taxon>Chitinophagaceae</taxon>
        <taxon>Flavisolibacter</taxon>
    </lineage>
</organism>
<accession>A0A172TRR2</accession>